<sequence>MSFNANWGNAGWRRRKQRGSAQTSQCRSGQIEYAGAKPAMSVNADLNGTV</sequence>
<accession>E5ALP6</accession>
<evidence type="ECO:0000256" key="1">
    <source>
        <dbReference type="SAM" id="MobiDB-lite"/>
    </source>
</evidence>
<protein>
    <submittedName>
        <fullName evidence="2">Uncharacterized protein</fullName>
    </submittedName>
</protein>
<evidence type="ECO:0000313" key="3">
    <source>
        <dbReference type="Proteomes" id="UP000007437"/>
    </source>
</evidence>
<feature type="compositionally biased region" description="Polar residues" evidence="1">
    <location>
        <begin position="19"/>
        <end position="28"/>
    </location>
</feature>
<dbReference type="HOGENOM" id="CLU_3115595_0_0_4"/>
<feature type="region of interest" description="Disordered" evidence="1">
    <location>
        <begin position="1"/>
        <end position="29"/>
    </location>
</feature>
<reference evidence="2 3" key="1">
    <citation type="journal article" date="2011" name="J. Bacteriol.">
        <title>Complete genome sequence of Burkholderia rhizoxinica, an endosymbiont of Rhizopus microsporus.</title>
        <authorList>
            <person name="Lackner G."/>
            <person name="Moebius N."/>
            <person name="Partida-Martinez L."/>
            <person name="Hertweck C."/>
        </authorList>
    </citation>
    <scope>NUCLEOTIDE SEQUENCE [LARGE SCALE GENOMIC DNA]</scope>
    <source>
        <strain evidence="3">DSM 19002 / CIP 109453 / HKI 454</strain>
    </source>
</reference>
<dbReference type="STRING" id="882378.RBRH_04093"/>
<evidence type="ECO:0000313" key="2">
    <source>
        <dbReference type="EMBL" id="CBW76067.1"/>
    </source>
</evidence>
<proteinExistence type="predicted"/>
<name>E5ALP6_MYCRK</name>
<dbReference type="EMBL" id="FR687359">
    <property type="protein sequence ID" value="CBW76067.1"/>
    <property type="molecule type" value="Genomic_DNA"/>
</dbReference>
<gene>
    <name evidence="2" type="ordered locus">RBRH_04093</name>
</gene>
<dbReference type="AlphaFoldDB" id="E5ALP6"/>
<organism evidence="2 3">
    <name type="scientific">Mycetohabitans rhizoxinica (strain DSM 19002 / CIP 109453 / HKI 454)</name>
    <name type="common">Paraburkholderia rhizoxinica</name>
    <dbReference type="NCBI Taxonomy" id="882378"/>
    <lineage>
        <taxon>Bacteria</taxon>
        <taxon>Pseudomonadati</taxon>
        <taxon>Pseudomonadota</taxon>
        <taxon>Betaproteobacteria</taxon>
        <taxon>Burkholderiales</taxon>
        <taxon>Burkholderiaceae</taxon>
        <taxon>Mycetohabitans</taxon>
    </lineage>
</organism>
<dbReference type="Proteomes" id="UP000007437">
    <property type="component" value="Chromosome"/>
</dbReference>
<dbReference type="KEGG" id="brh:RBRH_04093"/>